<dbReference type="PANTHER" id="PTHR46929">
    <property type="entry name" value="EXPRESSED PROTEIN"/>
    <property type="match status" value="1"/>
</dbReference>
<protein>
    <recommendedName>
        <fullName evidence="1">Myb/SANT-like domain-containing protein</fullName>
    </recommendedName>
</protein>
<sequence>DTKLIDKMRWGKKQGFQSDSGWKPQLWAHCAEALKDSPGPIKTADKIQDHFGNVRKYLKAAFLAVQSLRQQSGFGWDDGLKMVTASDEVWAAYLEKRPKVKKWRKSPFPLYDDMLFLVEGIVATG</sequence>
<dbReference type="PANTHER" id="PTHR46929:SF3">
    <property type="entry name" value="MYB_SANT-LIKE DOMAIN-CONTAINING PROTEIN"/>
    <property type="match status" value="1"/>
</dbReference>
<keyword evidence="3" id="KW-1185">Reference proteome</keyword>
<accession>A0AAD6U3S3</accession>
<evidence type="ECO:0000313" key="2">
    <source>
        <dbReference type="EMBL" id="KAJ7085990.1"/>
    </source>
</evidence>
<name>A0AAD6U3S3_9AGAR</name>
<organism evidence="2 3">
    <name type="scientific">Mycena belliarum</name>
    <dbReference type="NCBI Taxonomy" id="1033014"/>
    <lineage>
        <taxon>Eukaryota</taxon>
        <taxon>Fungi</taxon>
        <taxon>Dikarya</taxon>
        <taxon>Basidiomycota</taxon>
        <taxon>Agaricomycotina</taxon>
        <taxon>Agaricomycetes</taxon>
        <taxon>Agaricomycetidae</taxon>
        <taxon>Agaricales</taxon>
        <taxon>Marasmiineae</taxon>
        <taxon>Mycenaceae</taxon>
        <taxon>Mycena</taxon>
    </lineage>
</organism>
<dbReference type="AlphaFoldDB" id="A0AAD6U3S3"/>
<feature type="domain" description="Myb/SANT-like" evidence="1">
    <location>
        <begin position="2"/>
        <end position="93"/>
    </location>
</feature>
<dbReference type="InterPro" id="IPR024752">
    <property type="entry name" value="Myb/SANT-like_dom"/>
</dbReference>
<proteinExistence type="predicted"/>
<dbReference type="Pfam" id="PF12776">
    <property type="entry name" value="Myb_DNA-bind_3"/>
    <property type="match status" value="1"/>
</dbReference>
<dbReference type="Proteomes" id="UP001222325">
    <property type="component" value="Unassembled WGS sequence"/>
</dbReference>
<gene>
    <name evidence="2" type="ORF">B0H15DRAFT_748921</name>
</gene>
<evidence type="ECO:0000313" key="3">
    <source>
        <dbReference type="Proteomes" id="UP001222325"/>
    </source>
</evidence>
<reference evidence="2" key="1">
    <citation type="submission" date="2023-03" db="EMBL/GenBank/DDBJ databases">
        <title>Massive genome expansion in bonnet fungi (Mycena s.s.) driven by repeated elements and novel gene families across ecological guilds.</title>
        <authorList>
            <consortium name="Lawrence Berkeley National Laboratory"/>
            <person name="Harder C.B."/>
            <person name="Miyauchi S."/>
            <person name="Viragh M."/>
            <person name="Kuo A."/>
            <person name="Thoen E."/>
            <person name="Andreopoulos B."/>
            <person name="Lu D."/>
            <person name="Skrede I."/>
            <person name="Drula E."/>
            <person name="Henrissat B."/>
            <person name="Morin E."/>
            <person name="Kohler A."/>
            <person name="Barry K."/>
            <person name="LaButti K."/>
            <person name="Morin E."/>
            <person name="Salamov A."/>
            <person name="Lipzen A."/>
            <person name="Mereny Z."/>
            <person name="Hegedus B."/>
            <person name="Baldrian P."/>
            <person name="Stursova M."/>
            <person name="Weitz H."/>
            <person name="Taylor A."/>
            <person name="Grigoriev I.V."/>
            <person name="Nagy L.G."/>
            <person name="Martin F."/>
            <person name="Kauserud H."/>
        </authorList>
    </citation>
    <scope>NUCLEOTIDE SEQUENCE</scope>
    <source>
        <strain evidence="2">CBHHK173m</strain>
    </source>
</reference>
<feature type="non-terminal residue" evidence="2">
    <location>
        <position position="1"/>
    </location>
</feature>
<evidence type="ECO:0000259" key="1">
    <source>
        <dbReference type="Pfam" id="PF12776"/>
    </source>
</evidence>
<dbReference type="EMBL" id="JARJCN010000032">
    <property type="protein sequence ID" value="KAJ7085990.1"/>
    <property type="molecule type" value="Genomic_DNA"/>
</dbReference>
<comment type="caution">
    <text evidence="2">The sequence shown here is derived from an EMBL/GenBank/DDBJ whole genome shotgun (WGS) entry which is preliminary data.</text>
</comment>
<feature type="non-terminal residue" evidence="2">
    <location>
        <position position="125"/>
    </location>
</feature>